<sequence>MKLKYIQPKKLKVLIALFFGTAAMGIFVGLVIATGIQTVYITLLGVINLCLGGFVAWVLVTQKAKVRDSRKYK</sequence>
<proteinExistence type="predicted"/>
<keyword evidence="1" id="KW-0472">Membrane</keyword>
<gene>
    <name evidence="2" type="ORF">METZ01_LOCUS258068</name>
</gene>
<protein>
    <submittedName>
        <fullName evidence="2">Uncharacterized protein</fullName>
    </submittedName>
</protein>
<dbReference type="EMBL" id="UINC01070791">
    <property type="protein sequence ID" value="SVC05214.1"/>
    <property type="molecule type" value="Genomic_DNA"/>
</dbReference>
<reference evidence="2" key="1">
    <citation type="submission" date="2018-05" db="EMBL/GenBank/DDBJ databases">
        <authorList>
            <person name="Lanie J.A."/>
            <person name="Ng W.-L."/>
            <person name="Kazmierczak K.M."/>
            <person name="Andrzejewski T.M."/>
            <person name="Davidsen T.M."/>
            <person name="Wayne K.J."/>
            <person name="Tettelin H."/>
            <person name="Glass J.I."/>
            <person name="Rusch D."/>
            <person name="Podicherti R."/>
            <person name="Tsui H.-C.T."/>
            <person name="Winkler M.E."/>
        </authorList>
    </citation>
    <scope>NUCLEOTIDE SEQUENCE</scope>
</reference>
<dbReference type="AlphaFoldDB" id="A0A382IZG6"/>
<evidence type="ECO:0000256" key="1">
    <source>
        <dbReference type="SAM" id="Phobius"/>
    </source>
</evidence>
<accession>A0A382IZG6</accession>
<feature type="transmembrane region" description="Helical" evidence="1">
    <location>
        <begin position="39"/>
        <end position="60"/>
    </location>
</feature>
<feature type="transmembrane region" description="Helical" evidence="1">
    <location>
        <begin position="12"/>
        <end position="33"/>
    </location>
</feature>
<keyword evidence="1" id="KW-1133">Transmembrane helix</keyword>
<organism evidence="2">
    <name type="scientific">marine metagenome</name>
    <dbReference type="NCBI Taxonomy" id="408172"/>
    <lineage>
        <taxon>unclassified sequences</taxon>
        <taxon>metagenomes</taxon>
        <taxon>ecological metagenomes</taxon>
    </lineage>
</organism>
<name>A0A382IZG6_9ZZZZ</name>
<keyword evidence="1" id="KW-0812">Transmembrane</keyword>
<evidence type="ECO:0000313" key="2">
    <source>
        <dbReference type="EMBL" id="SVC05214.1"/>
    </source>
</evidence>